<evidence type="ECO:0000313" key="4">
    <source>
        <dbReference type="Proteomes" id="UP000323824"/>
    </source>
</evidence>
<dbReference type="InterPro" id="IPR029062">
    <property type="entry name" value="Class_I_gatase-like"/>
</dbReference>
<evidence type="ECO:0000259" key="2">
    <source>
        <dbReference type="Pfam" id="PF00117"/>
    </source>
</evidence>
<dbReference type="RefSeq" id="WP_149569228.1">
    <property type="nucleotide sequence ID" value="NZ_CP035807.1"/>
</dbReference>
<evidence type="ECO:0000256" key="1">
    <source>
        <dbReference type="ARBA" id="ARBA00022962"/>
    </source>
</evidence>
<dbReference type="NCBIfam" id="TIGR00566">
    <property type="entry name" value="trpG_papA"/>
    <property type="match status" value="1"/>
</dbReference>
<dbReference type="CDD" id="cd01743">
    <property type="entry name" value="GATase1_Anthranilate_Synthase"/>
    <property type="match status" value="1"/>
</dbReference>
<reference evidence="3 4" key="1">
    <citation type="submission" date="2019-02" db="EMBL/GenBank/DDBJ databases">
        <authorList>
            <person name="Fomenkov A."/>
            <person name="Dubinina G."/>
            <person name="Grabovich M."/>
            <person name="Vincze T."/>
            <person name="Roberts R.J."/>
        </authorList>
    </citation>
    <scope>NUCLEOTIDE SEQUENCE [LARGE SCALE GENOMIC DNA]</scope>
    <source>
        <strain evidence="3 4">P</strain>
    </source>
</reference>
<dbReference type="OrthoDB" id="9806430at2"/>
<dbReference type="InterPro" id="IPR017926">
    <property type="entry name" value="GATASE"/>
</dbReference>
<keyword evidence="1" id="KW-0315">Glutamine amidotransferase</keyword>
<gene>
    <name evidence="3" type="ORF">EW093_15240</name>
</gene>
<dbReference type="SUPFAM" id="SSF52317">
    <property type="entry name" value="Class I glutamine amidotransferase-like"/>
    <property type="match status" value="1"/>
</dbReference>
<dbReference type="PROSITE" id="PS51273">
    <property type="entry name" value="GATASE_TYPE_1"/>
    <property type="match status" value="1"/>
</dbReference>
<dbReference type="PRINTS" id="PR00099">
    <property type="entry name" value="CPSGATASE"/>
</dbReference>
<dbReference type="GO" id="GO:0005829">
    <property type="term" value="C:cytosol"/>
    <property type="evidence" value="ECO:0007669"/>
    <property type="project" value="TreeGrafter"/>
</dbReference>
<dbReference type="Gene3D" id="3.40.50.880">
    <property type="match status" value="1"/>
</dbReference>
<dbReference type="EMBL" id="CP035807">
    <property type="protein sequence ID" value="QEN05994.1"/>
    <property type="molecule type" value="Genomic_DNA"/>
</dbReference>
<sequence>MNRILLIDNYDSFTYNLLHLIKSQYPGPIDVLRDYEISIDKIDDYSAIIISPGPGRPKATPIVKEVLDNIKISTPVLGICLGMQCINEYFGGKTVRGVRPIHGKVSIFTHKTSPLFKNIPKTIEIARYHSLVIEPSKEVKILGYSKDGTIMAITHKTRPIYGLQFHPESFLTEYGDKLVSNFFVEYNLI</sequence>
<dbReference type="GO" id="GO:0004049">
    <property type="term" value="F:anthranilate synthase activity"/>
    <property type="evidence" value="ECO:0007669"/>
    <property type="project" value="TreeGrafter"/>
</dbReference>
<dbReference type="Pfam" id="PF00117">
    <property type="entry name" value="GATase"/>
    <property type="match status" value="1"/>
</dbReference>
<organism evidence="3 4">
    <name type="scientific">Thiospirochaeta perfilievii</name>
    <dbReference type="NCBI Taxonomy" id="252967"/>
    <lineage>
        <taxon>Bacteria</taxon>
        <taxon>Pseudomonadati</taxon>
        <taxon>Spirochaetota</taxon>
        <taxon>Spirochaetia</taxon>
        <taxon>Spirochaetales</taxon>
        <taxon>Spirochaetaceae</taxon>
        <taxon>Thiospirochaeta</taxon>
    </lineage>
</organism>
<dbReference type="InterPro" id="IPR006221">
    <property type="entry name" value="TrpG/PapA_dom"/>
</dbReference>
<dbReference type="PRINTS" id="PR00096">
    <property type="entry name" value="GATASE"/>
</dbReference>
<dbReference type="PANTHER" id="PTHR43418">
    <property type="entry name" value="MULTIFUNCTIONAL TRYPTOPHAN BIOSYNTHESIS PROTEIN-RELATED"/>
    <property type="match status" value="1"/>
</dbReference>
<dbReference type="Proteomes" id="UP000323824">
    <property type="component" value="Chromosome"/>
</dbReference>
<feature type="domain" description="Glutamine amidotransferase" evidence="2">
    <location>
        <begin position="5"/>
        <end position="185"/>
    </location>
</feature>
<dbReference type="AlphaFoldDB" id="A0A5C1QHG7"/>
<reference evidence="3 4" key="2">
    <citation type="submission" date="2019-09" db="EMBL/GenBank/DDBJ databases">
        <title>Complete Genome Sequence and Methylome Analysis of free living Spirochaetas.</title>
        <authorList>
            <person name="Leshcheva N."/>
            <person name="Mikheeva N."/>
        </authorList>
    </citation>
    <scope>NUCLEOTIDE SEQUENCE [LARGE SCALE GENOMIC DNA]</scope>
    <source>
        <strain evidence="3 4">P</strain>
    </source>
</reference>
<dbReference type="PANTHER" id="PTHR43418:SF4">
    <property type="entry name" value="MULTIFUNCTIONAL TRYPTOPHAN BIOSYNTHESIS PROTEIN"/>
    <property type="match status" value="1"/>
</dbReference>
<protein>
    <submittedName>
        <fullName evidence="3">Aminodeoxychorismate/anthranilate synthase component II</fullName>
    </submittedName>
</protein>
<name>A0A5C1QHG7_9SPIO</name>
<dbReference type="KEGG" id="sper:EW093_15240"/>
<dbReference type="InterPro" id="IPR050472">
    <property type="entry name" value="Anth_synth/Amidotransfase"/>
</dbReference>
<dbReference type="FunFam" id="3.40.50.880:FF:000003">
    <property type="entry name" value="Anthranilate synthase component II"/>
    <property type="match status" value="1"/>
</dbReference>
<accession>A0A5C1QHG7</accession>
<dbReference type="PRINTS" id="PR00097">
    <property type="entry name" value="ANTSNTHASEII"/>
</dbReference>
<proteinExistence type="predicted"/>
<evidence type="ECO:0000313" key="3">
    <source>
        <dbReference type="EMBL" id="QEN05994.1"/>
    </source>
</evidence>
<keyword evidence="4" id="KW-1185">Reference proteome</keyword>
<dbReference type="GO" id="GO:0000162">
    <property type="term" value="P:L-tryptophan biosynthetic process"/>
    <property type="evidence" value="ECO:0007669"/>
    <property type="project" value="TreeGrafter"/>
</dbReference>